<dbReference type="SUPFAM" id="SSF69304">
    <property type="entry name" value="Tricorn protease N-terminal domain"/>
    <property type="match status" value="1"/>
</dbReference>
<accession>A0ABQ4F473</accession>
<evidence type="ECO:0000256" key="1">
    <source>
        <dbReference type="SAM" id="Phobius"/>
    </source>
</evidence>
<protein>
    <submittedName>
        <fullName evidence="2">Uncharacterized protein</fullName>
    </submittedName>
</protein>
<evidence type="ECO:0000313" key="3">
    <source>
        <dbReference type="Proteomes" id="UP000621500"/>
    </source>
</evidence>
<comment type="caution">
    <text evidence="2">The sequence shown here is derived from an EMBL/GenBank/DDBJ whole genome shotgun (WGS) entry which is preliminary data.</text>
</comment>
<keyword evidence="1" id="KW-1133">Transmembrane helix</keyword>
<keyword evidence="1" id="KW-0472">Membrane</keyword>
<dbReference type="EMBL" id="BONX01000082">
    <property type="protein sequence ID" value="GIH01721.1"/>
    <property type="molecule type" value="Genomic_DNA"/>
</dbReference>
<organism evidence="2 3">
    <name type="scientific">Plantactinospora mayteni</name>
    <dbReference type="NCBI Taxonomy" id="566021"/>
    <lineage>
        <taxon>Bacteria</taxon>
        <taxon>Bacillati</taxon>
        <taxon>Actinomycetota</taxon>
        <taxon>Actinomycetes</taxon>
        <taxon>Micromonosporales</taxon>
        <taxon>Micromonosporaceae</taxon>
        <taxon>Plantactinospora</taxon>
    </lineage>
</organism>
<name>A0ABQ4F473_9ACTN</name>
<evidence type="ECO:0000313" key="2">
    <source>
        <dbReference type="EMBL" id="GIH01721.1"/>
    </source>
</evidence>
<proteinExistence type="predicted"/>
<keyword evidence="1" id="KW-0812">Transmembrane</keyword>
<keyword evidence="3" id="KW-1185">Reference proteome</keyword>
<reference evidence="2 3" key="1">
    <citation type="submission" date="2021-01" db="EMBL/GenBank/DDBJ databases">
        <title>Whole genome shotgun sequence of Plantactinospora mayteni NBRC 109088.</title>
        <authorList>
            <person name="Komaki H."/>
            <person name="Tamura T."/>
        </authorList>
    </citation>
    <scope>NUCLEOTIDE SEQUENCE [LARGE SCALE GENOMIC DNA]</scope>
    <source>
        <strain evidence="2 3">NBRC 109088</strain>
    </source>
</reference>
<feature type="transmembrane region" description="Helical" evidence="1">
    <location>
        <begin position="24"/>
        <end position="42"/>
    </location>
</feature>
<sequence length="382" mass="40759">MFEMSRVAPLPTTATGRKVGSRPVSGLAALVVAVAAVGVLVWRPPPPEAAPTASLLPQAAEVWPNARRATINAILPDGAQYQPAHVLDATASIGTAPEPGGGTHLRLLHRASGGHLRELRRLPTVDEPEFAAIAVDAGRVVWAESTIDASGRAHTEMWAADLAGDRPARRLTADTGQFIYLGSEYDLAVQDGWLHWAAISPGRETDTELRTVSLDGGPVTVEARPGDWELSRWPYLTSVGSGGPVRLHDVVARRTTQVAAAADEVVACSPSWCRLLVTAPDGQPQNVLVRPDGGDRQIVAPGTASPSVVDVAALDRFEVLSEGTAEDPDRSSRVLYLYDVAQRRTVEIARGVGTVQSRGGFLWWSTVAGPETIWHTLDMRTI</sequence>
<gene>
    <name evidence="2" type="ORF">Pma05_82930</name>
</gene>
<dbReference type="Proteomes" id="UP000621500">
    <property type="component" value="Unassembled WGS sequence"/>
</dbReference>